<keyword evidence="2" id="KW-0812">Transmembrane</keyword>
<reference evidence="4 5" key="1">
    <citation type="submission" date="2020-08" db="EMBL/GenBank/DDBJ databases">
        <title>Sequencing the genomes of 1000 actinobacteria strains.</title>
        <authorList>
            <person name="Klenk H.-P."/>
        </authorList>
    </citation>
    <scope>NUCLEOTIDE SEQUENCE [LARGE SCALE GENOMIC DNA]</scope>
    <source>
        <strain evidence="4 5">DSM 19079</strain>
    </source>
</reference>
<name>A0A4Y8X1P8_9MICC</name>
<keyword evidence="5" id="KW-1185">Reference proteome</keyword>
<evidence type="ECO:0008006" key="6">
    <source>
        <dbReference type="Google" id="ProtNLM"/>
    </source>
</evidence>
<evidence type="ECO:0000256" key="3">
    <source>
        <dbReference type="SAM" id="SignalP"/>
    </source>
</evidence>
<evidence type="ECO:0000313" key="4">
    <source>
        <dbReference type="EMBL" id="MBB4882049.1"/>
    </source>
</evidence>
<dbReference type="Proteomes" id="UP000560081">
    <property type="component" value="Unassembled WGS sequence"/>
</dbReference>
<keyword evidence="2" id="KW-1133">Transmembrane helix</keyword>
<evidence type="ECO:0000313" key="5">
    <source>
        <dbReference type="Proteomes" id="UP000560081"/>
    </source>
</evidence>
<dbReference type="RefSeq" id="WP_135029754.1">
    <property type="nucleotide sequence ID" value="NZ_BMLA01000003.1"/>
</dbReference>
<evidence type="ECO:0000256" key="1">
    <source>
        <dbReference type="SAM" id="MobiDB-lite"/>
    </source>
</evidence>
<dbReference type="AlphaFoldDB" id="A0A4Y8X1P8"/>
<feature type="region of interest" description="Disordered" evidence="1">
    <location>
        <begin position="236"/>
        <end position="257"/>
    </location>
</feature>
<feature type="chain" id="PRO_5039552710" description="DUF2207 domain-containing protein" evidence="3">
    <location>
        <begin position="23"/>
        <end position="280"/>
    </location>
</feature>
<feature type="transmembrane region" description="Helical" evidence="2">
    <location>
        <begin position="138"/>
        <end position="170"/>
    </location>
</feature>
<comment type="caution">
    <text evidence="4">The sequence shown here is derived from an EMBL/GenBank/DDBJ whole genome shotgun (WGS) entry which is preliminary data.</text>
</comment>
<evidence type="ECO:0000256" key="2">
    <source>
        <dbReference type="SAM" id="Phobius"/>
    </source>
</evidence>
<accession>A0A4Y8X1P8</accession>
<proteinExistence type="predicted"/>
<protein>
    <recommendedName>
        <fullName evidence="6">DUF2207 domain-containing protein</fullName>
    </recommendedName>
</protein>
<sequence>MKTRLIAVASALAVAVATTGMSVDPVDPVAAGTTKTTDAVAEDLELQALDLTADTVELDVTAQLHADDEIAYDLTLDAATSEGMVHLTSDVAELDGQTLALDVHELTADRVLFTATDVETGQSAVYDSSQGTLSAIPFLLALPALGAIMKAFLVATGATVVILGVTYVVADRAIPAIREQIRKNSATKRHYAVVLRNGKVYFGAGLSLSQAVTHFRGGGNTWSASKDGARQVAQSARSGLRPVGPEQDKSGSGKYCHYHGNNRKPAGVHAFYGVAGQGTC</sequence>
<dbReference type="EMBL" id="JACHMC010000001">
    <property type="protein sequence ID" value="MBB4882049.1"/>
    <property type="molecule type" value="Genomic_DNA"/>
</dbReference>
<dbReference type="OrthoDB" id="5121157at2"/>
<keyword evidence="3" id="KW-0732">Signal</keyword>
<organism evidence="4 5">
    <name type="scientific">Micrococcus flavus</name>
    <dbReference type="NCBI Taxonomy" id="384602"/>
    <lineage>
        <taxon>Bacteria</taxon>
        <taxon>Bacillati</taxon>
        <taxon>Actinomycetota</taxon>
        <taxon>Actinomycetes</taxon>
        <taxon>Micrococcales</taxon>
        <taxon>Micrococcaceae</taxon>
        <taxon>Micrococcus</taxon>
    </lineage>
</organism>
<gene>
    <name evidence="4" type="ORF">BJ976_000400</name>
</gene>
<feature type="signal peptide" evidence="3">
    <location>
        <begin position="1"/>
        <end position="22"/>
    </location>
</feature>
<keyword evidence="2" id="KW-0472">Membrane</keyword>